<dbReference type="InterPro" id="IPR022037">
    <property type="entry name" value="DUF3606"/>
</dbReference>
<comment type="caution">
    <text evidence="1">The sequence shown here is derived from an EMBL/GenBank/DDBJ whole genome shotgun (WGS) entry which is preliminary data.</text>
</comment>
<sequence>MSEDFDKRPDLDLELISLNTQYELQYWKETLGCEELTLRKAVAAVGNAAENVRAYLLDRKRD</sequence>
<evidence type="ECO:0000313" key="2">
    <source>
        <dbReference type="Proteomes" id="UP001365846"/>
    </source>
</evidence>
<evidence type="ECO:0000313" key="1">
    <source>
        <dbReference type="EMBL" id="MEJ8813027.1"/>
    </source>
</evidence>
<accession>A0ABU8VH91</accession>
<dbReference type="Proteomes" id="UP001365846">
    <property type="component" value="Unassembled WGS sequence"/>
</dbReference>
<dbReference type="Pfam" id="PF12244">
    <property type="entry name" value="DUF3606"/>
    <property type="match status" value="1"/>
</dbReference>
<reference evidence="1 2" key="1">
    <citation type="submission" date="2024-03" db="EMBL/GenBank/DDBJ databases">
        <title>Novel species of the genus Variovorax.</title>
        <authorList>
            <person name="Liu Q."/>
            <person name="Xin Y.-H."/>
        </authorList>
    </citation>
    <scope>NUCLEOTIDE SEQUENCE [LARGE SCALE GENOMIC DNA]</scope>
    <source>
        <strain evidence="1 2">KACC 18899</strain>
    </source>
</reference>
<dbReference type="RefSeq" id="WP_340358262.1">
    <property type="nucleotide sequence ID" value="NZ_JBBKZU010000007.1"/>
</dbReference>
<gene>
    <name evidence="1" type="ORF">WKW77_18220</name>
</gene>
<protein>
    <submittedName>
        <fullName evidence="1">DUF3606 domain-containing protein</fullName>
    </submittedName>
</protein>
<dbReference type="EMBL" id="JBBKZU010000007">
    <property type="protein sequence ID" value="MEJ8813027.1"/>
    <property type="molecule type" value="Genomic_DNA"/>
</dbReference>
<proteinExistence type="predicted"/>
<organism evidence="1 2">
    <name type="scientific">Variovorax ureilyticus</name>
    <dbReference type="NCBI Taxonomy" id="1836198"/>
    <lineage>
        <taxon>Bacteria</taxon>
        <taxon>Pseudomonadati</taxon>
        <taxon>Pseudomonadota</taxon>
        <taxon>Betaproteobacteria</taxon>
        <taxon>Burkholderiales</taxon>
        <taxon>Comamonadaceae</taxon>
        <taxon>Variovorax</taxon>
    </lineage>
</organism>
<keyword evidence="2" id="KW-1185">Reference proteome</keyword>
<name>A0ABU8VH91_9BURK</name>